<keyword evidence="1" id="KW-0175">Coiled coil</keyword>
<evidence type="ECO:0000256" key="1">
    <source>
        <dbReference type="SAM" id="Coils"/>
    </source>
</evidence>
<evidence type="ECO:0000313" key="2">
    <source>
        <dbReference type="Ensembl" id="ENSCMIP00000016549.1"/>
    </source>
</evidence>
<dbReference type="GeneTree" id="ENSGT00970000196792"/>
<keyword evidence="3" id="KW-1185">Reference proteome</keyword>
<dbReference type="AlphaFoldDB" id="A0A4W3I694"/>
<protein>
    <submittedName>
        <fullName evidence="2">E3 ubiquitin-protein ligase TRIM17-like</fullName>
    </submittedName>
</protein>
<evidence type="ECO:0000313" key="3">
    <source>
        <dbReference type="Proteomes" id="UP000314986"/>
    </source>
</evidence>
<dbReference type="Ensembl" id="ENSCMIT00000016881.1">
    <property type="protein sequence ID" value="ENSCMIP00000016549.1"/>
    <property type="gene ID" value="ENSCMIG00000007975.1"/>
</dbReference>
<accession>A0A4W3I694</accession>
<reference evidence="3" key="2">
    <citation type="journal article" date="2007" name="PLoS Biol.">
        <title>Survey sequencing and comparative analysis of the elephant shark (Callorhinchus milii) genome.</title>
        <authorList>
            <person name="Venkatesh B."/>
            <person name="Kirkness E.F."/>
            <person name="Loh Y.H."/>
            <person name="Halpern A.L."/>
            <person name="Lee A.P."/>
            <person name="Johnson J."/>
            <person name="Dandona N."/>
            <person name="Viswanathan L.D."/>
            <person name="Tay A."/>
            <person name="Venter J.C."/>
            <person name="Strausberg R.L."/>
            <person name="Brenner S."/>
        </authorList>
    </citation>
    <scope>NUCLEOTIDE SEQUENCE [LARGE SCALE GENOMIC DNA]</scope>
</reference>
<feature type="coiled-coil region" evidence="1">
    <location>
        <begin position="13"/>
        <end position="58"/>
    </location>
</feature>
<organism evidence="2 3">
    <name type="scientific">Callorhinchus milii</name>
    <name type="common">Ghost shark</name>
    <dbReference type="NCBI Taxonomy" id="7868"/>
    <lineage>
        <taxon>Eukaryota</taxon>
        <taxon>Metazoa</taxon>
        <taxon>Chordata</taxon>
        <taxon>Craniata</taxon>
        <taxon>Vertebrata</taxon>
        <taxon>Chondrichthyes</taxon>
        <taxon>Holocephali</taxon>
        <taxon>Chimaeriformes</taxon>
        <taxon>Callorhinchidae</taxon>
        <taxon>Callorhinchus</taxon>
    </lineage>
</organism>
<reference evidence="2" key="5">
    <citation type="submission" date="2025-09" db="UniProtKB">
        <authorList>
            <consortium name="Ensembl"/>
        </authorList>
    </citation>
    <scope>IDENTIFICATION</scope>
</reference>
<reference evidence="3" key="3">
    <citation type="journal article" date="2014" name="Nature">
        <title>Elephant shark genome provides unique insights into gnathostome evolution.</title>
        <authorList>
            <consortium name="International Elephant Shark Genome Sequencing Consortium"/>
            <person name="Venkatesh B."/>
            <person name="Lee A.P."/>
            <person name="Ravi V."/>
            <person name="Maurya A.K."/>
            <person name="Lian M.M."/>
            <person name="Swann J.B."/>
            <person name="Ohta Y."/>
            <person name="Flajnik M.F."/>
            <person name="Sutoh Y."/>
            <person name="Kasahara M."/>
            <person name="Hoon S."/>
            <person name="Gangu V."/>
            <person name="Roy S.W."/>
            <person name="Irimia M."/>
            <person name="Korzh V."/>
            <person name="Kondrychyn I."/>
            <person name="Lim Z.W."/>
            <person name="Tay B.H."/>
            <person name="Tohari S."/>
            <person name="Kong K.W."/>
            <person name="Ho S."/>
            <person name="Lorente-Galdos B."/>
            <person name="Quilez J."/>
            <person name="Marques-Bonet T."/>
            <person name="Raney B.J."/>
            <person name="Ingham P.W."/>
            <person name="Tay A."/>
            <person name="Hillier L.W."/>
            <person name="Minx P."/>
            <person name="Boehm T."/>
            <person name="Wilson R.K."/>
            <person name="Brenner S."/>
            <person name="Warren W.C."/>
        </authorList>
    </citation>
    <scope>NUCLEOTIDE SEQUENCE [LARGE SCALE GENOMIC DNA]</scope>
</reference>
<proteinExistence type="predicted"/>
<reference evidence="2" key="4">
    <citation type="submission" date="2025-08" db="UniProtKB">
        <authorList>
            <consortium name="Ensembl"/>
        </authorList>
    </citation>
    <scope>IDENTIFICATION</scope>
</reference>
<dbReference type="InParanoid" id="A0A4W3I694"/>
<reference evidence="3" key="1">
    <citation type="journal article" date="2006" name="Science">
        <title>Ancient noncoding elements conserved in the human genome.</title>
        <authorList>
            <person name="Venkatesh B."/>
            <person name="Kirkness E.F."/>
            <person name="Loh Y.H."/>
            <person name="Halpern A.L."/>
            <person name="Lee A.P."/>
            <person name="Johnson J."/>
            <person name="Dandona N."/>
            <person name="Viswanathan L.D."/>
            <person name="Tay A."/>
            <person name="Venter J.C."/>
            <person name="Strausberg R.L."/>
            <person name="Brenner S."/>
        </authorList>
    </citation>
    <scope>NUCLEOTIDE SEQUENCE [LARGE SCALE GENOMIC DNA]</scope>
</reference>
<name>A0A4W3I694_CALMI</name>
<dbReference type="Proteomes" id="UP000314986">
    <property type="component" value="Unassembled WGS sequence"/>
</dbReference>
<sequence>MHQSLTDIEQRVMRDLRQREEEISKRMETNLREIQGKLDSTQQELSELQTQMKKEDLTFLQEEAAGNTRYEMIFTKYPRIEPTNPQDAVSLYNVILSCFRVSDEGFDLSVCEDELPVGIYKGPIQYTAWRQMIHGISPGKCLPFSS</sequence>